<evidence type="ECO:0000313" key="2">
    <source>
        <dbReference type="EMBL" id="CAG7823158.1"/>
    </source>
</evidence>
<feature type="transmembrane region" description="Helical" evidence="1">
    <location>
        <begin position="6"/>
        <end position="27"/>
    </location>
</feature>
<sequence>MTSPRVMGTLYIACSYTVIPIVQYGILKSYGQHHIWINGYIHYVTDFRDRHVKKRTSRNDTFEASEYWLVALNAIIIFFGLVLILDSVSVITGPNEPVFGT</sequence>
<organism evidence="2 3">
    <name type="scientific">Allacma fusca</name>
    <dbReference type="NCBI Taxonomy" id="39272"/>
    <lineage>
        <taxon>Eukaryota</taxon>
        <taxon>Metazoa</taxon>
        <taxon>Ecdysozoa</taxon>
        <taxon>Arthropoda</taxon>
        <taxon>Hexapoda</taxon>
        <taxon>Collembola</taxon>
        <taxon>Symphypleona</taxon>
        <taxon>Sminthuridae</taxon>
        <taxon>Allacma</taxon>
    </lineage>
</organism>
<comment type="caution">
    <text evidence="2">The sequence shown here is derived from an EMBL/GenBank/DDBJ whole genome shotgun (WGS) entry which is preliminary data.</text>
</comment>
<dbReference type="EMBL" id="CAJVCH010528592">
    <property type="protein sequence ID" value="CAG7823158.1"/>
    <property type="molecule type" value="Genomic_DNA"/>
</dbReference>
<evidence type="ECO:0000256" key="1">
    <source>
        <dbReference type="SAM" id="Phobius"/>
    </source>
</evidence>
<gene>
    <name evidence="2" type="ORF">AFUS01_LOCUS33391</name>
</gene>
<accession>A0A8J2L0F7</accession>
<dbReference type="Proteomes" id="UP000708208">
    <property type="component" value="Unassembled WGS sequence"/>
</dbReference>
<feature type="non-terminal residue" evidence="2">
    <location>
        <position position="1"/>
    </location>
</feature>
<keyword evidence="1" id="KW-1133">Transmembrane helix</keyword>
<evidence type="ECO:0000313" key="3">
    <source>
        <dbReference type="Proteomes" id="UP000708208"/>
    </source>
</evidence>
<keyword evidence="1" id="KW-0812">Transmembrane</keyword>
<keyword evidence="1" id="KW-0472">Membrane</keyword>
<feature type="transmembrane region" description="Helical" evidence="1">
    <location>
        <begin position="67"/>
        <end position="85"/>
    </location>
</feature>
<proteinExistence type="predicted"/>
<keyword evidence="3" id="KW-1185">Reference proteome</keyword>
<name>A0A8J2L0F7_9HEXA</name>
<reference evidence="2" key="1">
    <citation type="submission" date="2021-06" db="EMBL/GenBank/DDBJ databases">
        <authorList>
            <person name="Hodson N. C."/>
            <person name="Mongue J. A."/>
            <person name="Jaron S. K."/>
        </authorList>
    </citation>
    <scope>NUCLEOTIDE SEQUENCE</scope>
</reference>
<dbReference type="AlphaFoldDB" id="A0A8J2L0F7"/>
<protein>
    <submittedName>
        <fullName evidence="2">Uncharacterized protein</fullName>
    </submittedName>
</protein>